<sequence length="360" mass="39222">MAPSFPPKLYFVIPVHQISRFVTTNLEISITPSKTPPRLVLPTTESRLNPKALTKQTQRAIRSHRLRRLSSILSSLLSGRAVSPGHRPQISNPQQIGVSASVALNSLSLGLSVSLQPPPPNSQPPTSRPRTTLLPGSACLRSCSLSCTISVGASAPLGSHFVLSFRSPIRSLVRWYCALIHSAPRCGNSAHEHGEQQESLRLHLYSSTGVETGKLILLGLAGSEQIKKTGKQLCDNSLFAMTIQNEYGNVNSAYGASVKPYIKWPASMATSLHTGVPWVMCQQSDAPDPVVTSDSPAGKSTYSLIREPGEVVKIKYTDVPLLYYTEILSMPGLTPYVDFHEICHCKEFTSTNLIIERLLD</sequence>
<comment type="caution">
    <text evidence="1">The sequence shown here is derived from an EMBL/GenBank/DDBJ whole genome shotgun (WGS) entry which is preliminary data.</text>
</comment>
<accession>A0AAP0Q2A7</accession>
<protein>
    <recommendedName>
        <fullName evidence="3">Beta-galactosidase</fullName>
    </recommendedName>
</protein>
<gene>
    <name evidence="1" type="ORF">Syun_007347</name>
</gene>
<proteinExistence type="predicted"/>
<dbReference type="GO" id="GO:0005975">
    <property type="term" value="P:carbohydrate metabolic process"/>
    <property type="evidence" value="ECO:0007669"/>
    <property type="project" value="InterPro"/>
</dbReference>
<evidence type="ECO:0000313" key="1">
    <source>
        <dbReference type="EMBL" id="KAK9161006.1"/>
    </source>
</evidence>
<dbReference type="Gene3D" id="3.40.50.720">
    <property type="entry name" value="NAD(P)-binding Rossmann-like Domain"/>
    <property type="match status" value="1"/>
</dbReference>
<dbReference type="Proteomes" id="UP001420932">
    <property type="component" value="Unassembled WGS sequence"/>
</dbReference>
<dbReference type="PANTHER" id="PTHR23421">
    <property type="entry name" value="BETA-GALACTOSIDASE RELATED"/>
    <property type="match status" value="1"/>
</dbReference>
<name>A0AAP0Q2A7_9MAGN</name>
<dbReference type="GO" id="GO:0004553">
    <property type="term" value="F:hydrolase activity, hydrolyzing O-glycosyl compounds"/>
    <property type="evidence" value="ECO:0007669"/>
    <property type="project" value="InterPro"/>
</dbReference>
<evidence type="ECO:0000313" key="2">
    <source>
        <dbReference type="Proteomes" id="UP001420932"/>
    </source>
</evidence>
<dbReference type="Gene3D" id="3.90.180.10">
    <property type="entry name" value="Medium-chain alcohol dehydrogenases, catalytic domain"/>
    <property type="match status" value="1"/>
</dbReference>
<keyword evidence="2" id="KW-1185">Reference proteome</keyword>
<reference evidence="1 2" key="1">
    <citation type="submission" date="2024-01" db="EMBL/GenBank/DDBJ databases">
        <title>Genome assemblies of Stephania.</title>
        <authorList>
            <person name="Yang L."/>
        </authorList>
    </citation>
    <scope>NUCLEOTIDE SEQUENCE [LARGE SCALE GENOMIC DNA]</scope>
    <source>
        <strain evidence="1">YNDBR</strain>
        <tissue evidence="1">Leaf</tissue>
    </source>
</reference>
<organism evidence="1 2">
    <name type="scientific">Stephania yunnanensis</name>
    <dbReference type="NCBI Taxonomy" id="152371"/>
    <lineage>
        <taxon>Eukaryota</taxon>
        <taxon>Viridiplantae</taxon>
        <taxon>Streptophyta</taxon>
        <taxon>Embryophyta</taxon>
        <taxon>Tracheophyta</taxon>
        <taxon>Spermatophyta</taxon>
        <taxon>Magnoliopsida</taxon>
        <taxon>Ranunculales</taxon>
        <taxon>Menispermaceae</taxon>
        <taxon>Menispermoideae</taxon>
        <taxon>Cissampelideae</taxon>
        <taxon>Stephania</taxon>
    </lineage>
</organism>
<dbReference type="AlphaFoldDB" id="A0AAP0Q2A7"/>
<dbReference type="InterPro" id="IPR001944">
    <property type="entry name" value="Glycoside_Hdrlase_35"/>
</dbReference>
<evidence type="ECO:0008006" key="3">
    <source>
        <dbReference type="Google" id="ProtNLM"/>
    </source>
</evidence>
<dbReference type="EMBL" id="JBBNAF010000003">
    <property type="protein sequence ID" value="KAK9161006.1"/>
    <property type="molecule type" value="Genomic_DNA"/>
</dbReference>